<feature type="coiled-coil region" evidence="1">
    <location>
        <begin position="290"/>
        <end position="331"/>
    </location>
</feature>
<evidence type="ECO:0000256" key="1">
    <source>
        <dbReference type="SAM" id="Coils"/>
    </source>
</evidence>
<dbReference type="InterPro" id="IPR027417">
    <property type="entry name" value="P-loop_NTPase"/>
</dbReference>
<dbReference type="SUPFAM" id="SSF52540">
    <property type="entry name" value="P-loop containing nucleoside triphosphate hydrolases"/>
    <property type="match status" value="1"/>
</dbReference>
<keyword evidence="3" id="KW-0812">Transmembrane</keyword>
<keyword evidence="3" id="KW-1133">Transmembrane helix</keyword>
<feature type="transmembrane region" description="Helical" evidence="3">
    <location>
        <begin position="704"/>
        <end position="724"/>
    </location>
</feature>
<evidence type="ECO:0000256" key="3">
    <source>
        <dbReference type="SAM" id="Phobius"/>
    </source>
</evidence>
<feature type="region of interest" description="Disordered" evidence="2">
    <location>
        <begin position="183"/>
        <end position="246"/>
    </location>
</feature>
<dbReference type="AlphaFoldDB" id="A0A0C2CUF6"/>
<evidence type="ECO:0000313" key="5">
    <source>
        <dbReference type="Proteomes" id="UP000031599"/>
    </source>
</evidence>
<feature type="transmembrane region" description="Helical" evidence="3">
    <location>
        <begin position="631"/>
        <end position="653"/>
    </location>
</feature>
<feature type="region of interest" description="Disordered" evidence="2">
    <location>
        <begin position="1088"/>
        <end position="1117"/>
    </location>
</feature>
<keyword evidence="1" id="KW-0175">Coiled coil</keyword>
<dbReference type="EMBL" id="JMCC02000066">
    <property type="protein sequence ID" value="KIG14761.1"/>
    <property type="molecule type" value="Genomic_DNA"/>
</dbReference>
<feature type="region of interest" description="Disordered" evidence="2">
    <location>
        <begin position="47"/>
        <end position="78"/>
    </location>
</feature>
<feature type="transmembrane region" description="Helical" evidence="3">
    <location>
        <begin position="674"/>
        <end position="692"/>
    </location>
</feature>
<protein>
    <submittedName>
        <fullName evidence="4">Cdc6-related protein</fullName>
    </submittedName>
</protein>
<feature type="region of interest" description="Disordered" evidence="2">
    <location>
        <begin position="890"/>
        <end position="926"/>
    </location>
</feature>
<accession>A0A0C2CUF6</accession>
<proteinExistence type="predicted"/>
<evidence type="ECO:0000256" key="2">
    <source>
        <dbReference type="SAM" id="MobiDB-lite"/>
    </source>
</evidence>
<feature type="compositionally biased region" description="Acidic residues" evidence="2">
    <location>
        <begin position="895"/>
        <end position="919"/>
    </location>
</feature>
<dbReference type="Proteomes" id="UP000031599">
    <property type="component" value="Unassembled WGS sequence"/>
</dbReference>
<evidence type="ECO:0000313" key="4">
    <source>
        <dbReference type="EMBL" id="KIG14761.1"/>
    </source>
</evidence>
<reference evidence="4 5" key="1">
    <citation type="submission" date="2014-12" db="EMBL/GenBank/DDBJ databases">
        <title>Genome assembly of Enhygromyxa salina DSM 15201.</title>
        <authorList>
            <person name="Sharma G."/>
            <person name="Subramanian S."/>
        </authorList>
    </citation>
    <scope>NUCLEOTIDE SEQUENCE [LARGE SCALE GENOMIC DNA]</scope>
    <source>
        <strain evidence="4 5">DSM 15201</strain>
    </source>
</reference>
<comment type="caution">
    <text evidence="4">The sequence shown here is derived from an EMBL/GenBank/DDBJ whole genome shotgun (WGS) entry which is preliminary data.</text>
</comment>
<keyword evidence="3" id="KW-0472">Membrane</keyword>
<organism evidence="4 5">
    <name type="scientific">Enhygromyxa salina</name>
    <dbReference type="NCBI Taxonomy" id="215803"/>
    <lineage>
        <taxon>Bacteria</taxon>
        <taxon>Pseudomonadati</taxon>
        <taxon>Myxococcota</taxon>
        <taxon>Polyangia</taxon>
        <taxon>Nannocystales</taxon>
        <taxon>Nannocystaceae</taxon>
        <taxon>Enhygromyxa</taxon>
    </lineage>
</organism>
<sequence length="1255" mass="139093">MVEGRLDPAVDVSELLTINLVDPDLGDELRVVLASIYATRVASEAQAQEAAEQDGKRKKNEPKIELPPEPRLAGPDADPLTRARSELALAYWQFLTLPAERRAELLAQHAEHQAMIAQNREAKTRAEARLVRLSNQAKWFKGLIEGDLDVAVDPVPLLRLDLSKPNELATDDRLARALGYGELEPTSAAPGPDQPQTDPKPDQPQPDQPSETAPSDVEPSDVEPSERPDPTKPWEPSEALAAATAAAEADLDAQRLRFLALSTDERRALLDLHAKRQREADQAKAAAESLAAAEELVPEVEADLNLAEDKAEKAKRERMAAQEAASQARSEALRRIAEERARLLGVKEAHAIYEVELAKRAKDTLAAHEVALEWDRRVTELALESPTDSREANSDGMYSDLREALGDARDRLRDTLKLIANSDSGVAPVGEPLAGLPQDVDRSDLSELRAELEASEAALREIEREALWESAHSGRDDIVMLNRARLTLLDLGSSDLRSRMTGFGQDGVEQVKREIDQIGLELRYRIQALPRLARGLFAQLESSPLPLIFSAIKLGFLLLLFRYWRRRAEPTLDRMRDGFLAREEGNPRINAALALGVWYFSRIRKPLELLLLFGVMYRIVPTDSEMLELEVAWLVILWLLLGSAVILLVDAVAAHENLVHGRASNVTARLRIKSLRLVGLTIVWTGLVLSLTEQIVGLGAIHKWVGTLVWIAAIPILLVLIRWWREHAFRRFKDDPDMPDNALVRWIRANTTGWTSFPTAAIAGGYLFGRGLMRWLLRRATALEATRRLLAWMFRREVARQATARREDEQPVRPLAPRDYAKLDPGKIVEVEQLSPDMEAIASDILDEITELVVAHRGTLSAVIGERGSGKSMFLRRLEAAFIREAQDFAQAPDADADASEDAEAGEDADASEDADADANTDAADKAAKARRHAEFGRLTIRRIQCPTGGFTQLQRAIAKSVGLDPDTPAKRLIAALAEQTPLVFLIDDVHRLVRPAIGGLEGLDRFTDFAREVGGDASWVATIGAAAWQYVSRSRGERVFFDQVLKLPRWNEQQIGELIRARSEAAALDPSFDEIVIPRQYDVTTTPTRPALGRASEAGDEGGEASEVSEFSGRPTDRERAEVGFYRILWDHAKGNPAVALHFWRESLCVVSSAEGASEVKVRLFTEPPAAALDEVSATLHFVLRGVVQLGIASPEDLVACTQLPPADVSDALRFAVARGWVDRVGKRGDRFCVTWHWYRAITDMLRRQHLLEI</sequence>
<name>A0A0C2CUF6_9BACT</name>
<gene>
    <name evidence="4" type="ORF">DB30_06347</name>
</gene>
<feature type="transmembrane region" description="Helical" evidence="3">
    <location>
        <begin position="545"/>
        <end position="564"/>
    </location>
</feature>